<feature type="transmembrane region" description="Helical" evidence="7">
    <location>
        <begin position="7"/>
        <end position="31"/>
    </location>
</feature>
<feature type="transmembrane region" description="Helical" evidence="7">
    <location>
        <begin position="93"/>
        <end position="114"/>
    </location>
</feature>
<dbReference type="SUPFAM" id="SSF161098">
    <property type="entry name" value="MetI-like"/>
    <property type="match status" value="1"/>
</dbReference>
<evidence type="ECO:0000256" key="1">
    <source>
        <dbReference type="ARBA" id="ARBA00004651"/>
    </source>
</evidence>
<keyword evidence="2 7" id="KW-0813">Transport</keyword>
<keyword evidence="10" id="KW-1185">Reference proteome</keyword>
<protein>
    <submittedName>
        <fullName evidence="9">ABC transporter permease</fullName>
    </submittedName>
</protein>
<evidence type="ECO:0000256" key="6">
    <source>
        <dbReference type="ARBA" id="ARBA00023136"/>
    </source>
</evidence>
<comment type="subcellular location">
    <subcellularLocation>
        <location evidence="1 7">Cell membrane</location>
        <topology evidence="1 7">Multi-pass membrane protein</topology>
    </subcellularLocation>
</comment>
<keyword evidence="5 7" id="KW-1133">Transmembrane helix</keyword>
<evidence type="ECO:0000256" key="4">
    <source>
        <dbReference type="ARBA" id="ARBA00022692"/>
    </source>
</evidence>
<organism evidence="9 10">
    <name type="scientific">Oceanobacillus caeni</name>
    <dbReference type="NCBI Taxonomy" id="405946"/>
    <lineage>
        <taxon>Bacteria</taxon>
        <taxon>Bacillati</taxon>
        <taxon>Bacillota</taxon>
        <taxon>Bacilli</taxon>
        <taxon>Bacillales</taxon>
        <taxon>Bacillaceae</taxon>
        <taxon>Oceanobacillus</taxon>
    </lineage>
</organism>
<dbReference type="PANTHER" id="PTHR30151:SF0">
    <property type="entry name" value="ABC TRANSPORTER PERMEASE PROTEIN MJ0413-RELATED"/>
    <property type="match status" value="1"/>
</dbReference>
<proteinExistence type="inferred from homology"/>
<evidence type="ECO:0000256" key="7">
    <source>
        <dbReference type="RuleBase" id="RU363032"/>
    </source>
</evidence>
<dbReference type="CDD" id="cd06261">
    <property type="entry name" value="TM_PBP2"/>
    <property type="match status" value="1"/>
</dbReference>
<feature type="transmembrane region" description="Helical" evidence="7">
    <location>
        <begin position="161"/>
        <end position="185"/>
    </location>
</feature>
<feature type="transmembrane region" description="Helical" evidence="7">
    <location>
        <begin position="59"/>
        <end position="81"/>
    </location>
</feature>
<feature type="domain" description="ABC transmembrane type-1" evidence="8">
    <location>
        <begin position="55"/>
        <end position="235"/>
    </location>
</feature>
<evidence type="ECO:0000313" key="10">
    <source>
        <dbReference type="Proteomes" id="UP000037854"/>
    </source>
</evidence>
<feature type="transmembrane region" description="Helical" evidence="7">
    <location>
        <begin position="216"/>
        <end position="236"/>
    </location>
</feature>
<keyword evidence="6 7" id="KW-0472">Membrane</keyword>
<dbReference type="Pfam" id="PF00528">
    <property type="entry name" value="BPD_transp_1"/>
    <property type="match status" value="1"/>
</dbReference>
<dbReference type="InterPro" id="IPR035906">
    <property type="entry name" value="MetI-like_sf"/>
</dbReference>
<feature type="transmembrane region" description="Helical" evidence="7">
    <location>
        <begin position="120"/>
        <end position="140"/>
    </location>
</feature>
<evidence type="ECO:0000259" key="8">
    <source>
        <dbReference type="PROSITE" id="PS50928"/>
    </source>
</evidence>
<dbReference type="PANTHER" id="PTHR30151">
    <property type="entry name" value="ALKANE SULFONATE ABC TRANSPORTER-RELATED, MEMBRANE SUBUNIT"/>
    <property type="match status" value="1"/>
</dbReference>
<evidence type="ECO:0000256" key="5">
    <source>
        <dbReference type="ARBA" id="ARBA00022989"/>
    </source>
</evidence>
<accession>A0ABR5MMX9</accession>
<evidence type="ECO:0000256" key="2">
    <source>
        <dbReference type="ARBA" id="ARBA00022448"/>
    </source>
</evidence>
<keyword evidence="4 7" id="KW-0812">Transmembrane</keyword>
<dbReference type="Proteomes" id="UP000037854">
    <property type="component" value="Unassembled WGS sequence"/>
</dbReference>
<sequence length="255" mass="27769">MQLAIKRILFFVALFGLWELAIRIFHIPAVILPSPVDVLLSLRESLADGSLIEDLGASFTRLIIGLSIALIIGVLLGVFLANVKTADETLGSLILALQSIPSIVWLPLAIMWFGLNEKSVIFIIVLGAAIVMTINMRTGIKNVQPLYIKAAQTMGSTGIDLFIRVMLPAAVPYAVTGTRLAWAFAWRALMAGELLSTGPGLGYTLKYASDFGRMDMVIAIMFVIGVIGVTVDILIFQRIEKRVLVKWGLEQKEAA</sequence>
<dbReference type="EMBL" id="LGTK01000004">
    <property type="protein sequence ID" value="KPH78263.1"/>
    <property type="molecule type" value="Genomic_DNA"/>
</dbReference>
<dbReference type="PROSITE" id="PS50928">
    <property type="entry name" value="ABC_TM1"/>
    <property type="match status" value="1"/>
</dbReference>
<evidence type="ECO:0000313" key="9">
    <source>
        <dbReference type="EMBL" id="KPH78263.1"/>
    </source>
</evidence>
<comment type="caution">
    <text evidence="9">The sequence shown here is derived from an EMBL/GenBank/DDBJ whole genome shotgun (WGS) entry which is preliminary data.</text>
</comment>
<keyword evidence="3" id="KW-1003">Cell membrane</keyword>
<dbReference type="RefSeq" id="WP_047186616.1">
    <property type="nucleotide sequence ID" value="NZ_JAHHXM010000018.1"/>
</dbReference>
<comment type="similarity">
    <text evidence="7">Belongs to the binding-protein-dependent transport system permease family.</text>
</comment>
<gene>
    <name evidence="9" type="ORF">AFL42_02410</name>
</gene>
<evidence type="ECO:0000256" key="3">
    <source>
        <dbReference type="ARBA" id="ARBA00022475"/>
    </source>
</evidence>
<reference evidence="9 10" key="1">
    <citation type="submission" date="2015-07" db="EMBL/GenBank/DDBJ databases">
        <title>High-quality draft genome sequence of Oceanobacillus caeni HM6, a bacillus isolated from a human feces.</title>
        <authorList>
            <person name="Kumar J."/>
            <person name="Verma M.K."/>
            <person name="Pandey R."/>
            <person name="Bhambi M."/>
            <person name="Chauhan N."/>
        </authorList>
    </citation>
    <scope>NUCLEOTIDE SEQUENCE [LARGE SCALE GENOMIC DNA]</scope>
    <source>
        <strain evidence="9 10">HM6</strain>
    </source>
</reference>
<dbReference type="Gene3D" id="1.10.3720.10">
    <property type="entry name" value="MetI-like"/>
    <property type="match status" value="1"/>
</dbReference>
<name>A0ABR5MMX9_9BACI</name>
<dbReference type="InterPro" id="IPR000515">
    <property type="entry name" value="MetI-like"/>
</dbReference>